<dbReference type="Gene3D" id="1.10.287.950">
    <property type="entry name" value="Methyl-accepting chemotaxis protein"/>
    <property type="match status" value="1"/>
</dbReference>
<reference evidence="7 8" key="1">
    <citation type="submission" date="2023-05" db="EMBL/GenBank/DDBJ databases">
        <title>Lithophilousrod everest ZFBP1038 complete genpme.</title>
        <authorList>
            <person name="Tian M."/>
        </authorList>
    </citation>
    <scope>NUCLEOTIDE SEQUENCE [LARGE SCALE GENOMIC DNA]</scope>
    <source>
        <strain evidence="7 8">ZFBP1038</strain>
    </source>
</reference>
<protein>
    <submittedName>
        <fullName evidence="7">YhgE/Pip domain-containing protein</fullName>
    </submittedName>
</protein>
<accession>A0ABY8QQE5</accession>
<dbReference type="Proteomes" id="UP001209083">
    <property type="component" value="Chromosome"/>
</dbReference>
<evidence type="ECO:0000256" key="2">
    <source>
        <dbReference type="ARBA" id="ARBA00022692"/>
    </source>
</evidence>
<dbReference type="InterPro" id="IPR051328">
    <property type="entry name" value="T7SS_ABC-Transporter"/>
</dbReference>
<feature type="transmembrane region" description="Helical" evidence="5">
    <location>
        <begin position="12"/>
        <end position="37"/>
    </location>
</feature>
<dbReference type="NCBIfam" id="TIGR03057">
    <property type="entry name" value="xxxLxxG_by_4"/>
    <property type="match status" value="2"/>
</dbReference>
<dbReference type="InterPro" id="IPR011049">
    <property type="entry name" value="Serralysin-like_metalloprot_C"/>
</dbReference>
<feature type="transmembrane region" description="Helical" evidence="5">
    <location>
        <begin position="692"/>
        <end position="715"/>
    </location>
</feature>
<evidence type="ECO:0000256" key="1">
    <source>
        <dbReference type="ARBA" id="ARBA00004141"/>
    </source>
</evidence>
<organism evidence="7 8">
    <name type="scientific">Saxibacter everestensis</name>
    <dbReference type="NCBI Taxonomy" id="2909229"/>
    <lineage>
        <taxon>Bacteria</taxon>
        <taxon>Bacillati</taxon>
        <taxon>Actinomycetota</taxon>
        <taxon>Actinomycetes</taxon>
        <taxon>Micrococcales</taxon>
        <taxon>Brevibacteriaceae</taxon>
        <taxon>Saxibacter</taxon>
    </lineage>
</organism>
<keyword evidence="3 5" id="KW-1133">Transmembrane helix</keyword>
<dbReference type="InterPro" id="IPR017500">
    <property type="entry name" value="Phage_infect_YhgE_N"/>
</dbReference>
<dbReference type="SUPFAM" id="SSF58104">
    <property type="entry name" value="Methyl-accepting chemotaxis protein (MCP) signaling domain"/>
    <property type="match status" value="1"/>
</dbReference>
<keyword evidence="4 5" id="KW-0472">Membrane</keyword>
<feature type="transmembrane region" description="Helical" evidence="5">
    <location>
        <begin position="644"/>
        <end position="666"/>
    </location>
</feature>
<evidence type="ECO:0000313" key="8">
    <source>
        <dbReference type="Proteomes" id="UP001209083"/>
    </source>
</evidence>
<keyword evidence="2 5" id="KW-0812">Transmembrane</keyword>
<evidence type="ECO:0000256" key="4">
    <source>
        <dbReference type="ARBA" id="ARBA00023136"/>
    </source>
</evidence>
<dbReference type="InterPro" id="IPR013525">
    <property type="entry name" value="ABC2_TM"/>
</dbReference>
<evidence type="ECO:0000313" key="7">
    <source>
        <dbReference type="EMBL" id="WGW11197.1"/>
    </source>
</evidence>
<evidence type="ECO:0000256" key="3">
    <source>
        <dbReference type="ARBA" id="ARBA00022989"/>
    </source>
</evidence>
<name>A0ABY8QQE5_9MICO</name>
<dbReference type="NCBIfam" id="TIGR03061">
    <property type="entry name" value="pip_yhgE_Nterm"/>
    <property type="match status" value="1"/>
</dbReference>
<dbReference type="RefSeq" id="WP_349637981.1">
    <property type="nucleotide sequence ID" value="NZ_CP090958.1"/>
</dbReference>
<proteinExistence type="predicted"/>
<evidence type="ECO:0000256" key="5">
    <source>
        <dbReference type="SAM" id="Phobius"/>
    </source>
</evidence>
<keyword evidence="8" id="KW-1185">Reference proteome</keyword>
<evidence type="ECO:0000259" key="6">
    <source>
        <dbReference type="Pfam" id="PF12698"/>
    </source>
</evidence>
<feature type="transmembrane region" description="Helical" evidence="5">
    <location>
        <begin position="583"/>
        <end position="610"/>
    </location>
</feature>
<feature type="domain" description="ABC-2 type transporter transmembrane" evidence="6">
    <location>
        <begin position="20"/>
        <end position="178"/>
    </location>
</feature>
<feature type="transmembrane region" description="Helical" evidence="5">
    <location>
        <begin position="542"/>
        <end position="562"/>
    </location>
</feature>
<feature type="transmembrane region" description="Helical" evidence="5">
    <location>
        <begin position="616"/>
        <end position="637"/>
    </location>
</feature>
<dbReference type="SUPFAM" id="SSF101967">
    <property type="entry name" value="Adhesin YadA, collagen-binding domain"/>
    <property type="match status" value="1"/>
</dbReference>
<dbReference type="PANTHER" id="PTHR43077">
    <property type="entry name" value="TRANSPORT PERMEASE YVFS-RELATED"/>
    <property type="match status" value="1"/>
</dbReference>
<sequence length="731" mass="72890">MPSLIEPAAGRKVTWLSVLGLVLIPLVVAGGFVWANWNSADRLDRVQAAIVNLDEPVKVGDQTVPLGRELSGGLVDGGNQENYDWVLSDQNDAKQGVESGKYAAVVTIPSNFSAAATSYSKDEPEAAEQATLEVTTSKVKGLADSALSQAIASAATSTLNRQLTETYLDNIYVGFNDIGEQFSSVADASGQLADGASELSKGIGQADQGSQDLASGLTELSGGAGELAEGTSQLNAGVSGLAKGLSKLEAGTAQLPAQTRQLANGADELASGADGIGDGASELAGGAEKLDEQVPKLADGAEGLESGATELADGLSGLSTGVQAQSKVIQGLVSACAAAPADPVCQQLGVNEQSAKLKELSTRLPQGAEQSADGAKKLATGAGSYAAGVDKFGTGVGKLASGADDLAAGGSQLSDGANAFAQGTQKLADGMPNLAAGISGAAEGSKQLATGAAKLDGGAQALAKGTEQSADGADKFSAGIGKLADGGEQLDSGSQQLADGLDKGAKQIPSYSATERSTLSTVVAEPVKQSGVSPSIFADVTAAGLLTAIALWIGALVTYLVVRAVTSRALLSAKPSWMLAMQGIAPGVAIAAVQALVLTILIQVILGLSLGRLCEVFVFTLLAGTTFVAINHALVAWFGGFGRFISVVLVVLTAAGGVTSAVPGFFDAIGPVLPLTPATDGIMAIASGGPGIGAAAAGLFGWLIVAVVASILAVVRQRSVTPARLAKLQGA</sequence>
<gene>
    <name evidence="7" type="ORF">LWF01_14015</name>
</gene>
<comment type="subcellular location">
    <subcellularLocation>
        <location evidence="1">Membrane</location>
        <topology evidence="1">Multi-pass membrane protein</topology>
    </subcellularLocation>
</comment>
<dbReference type="EMBL" id="CP090958">
    <property type="protein sequence ID" value="WGW11197.1"/>
    <property type="molecule type" value="Genomic_DNA"/>
</dbReference>
<dbReference type="Gene3D" id="3.40.1710.10">
    <property type="entry name" value="abc type-2 transporter like domain"/>
    <property type="match status" value="1"/>
</dbReference>
<dbReference type="Pfam" id="PF12698">
    <property type="entry name" value="ABC2_membrane_3"/>
    <property type="match status" value="1"/>
</dbReference>
<dbReference type="InterPro" id="IPR023908">
    <property type="entry name" value="xxxLxxG_rpt"/>
</dbReference>
<dbReference type="PANTHER" id="PTHR43077:SF10">
    <property type="entry name" value="TRANSPORT PERMEASE PROTEIN"/>
    <property type="match status" value="1"/>
</dbReference>